<protein>
    <submittedName>
        <fullName evidence="1">Uncharacterized protein</fullName>
    </submittedName>
</protein>
<dbReference type="EMBL" id="CBTN010000030">
    <property type="protein sequence ID" value="CDH55482.1"/>
    <property type="molecule type" value="Genomic_DNA"/>
</dbReference>
<gene>
    <name evidence="1" type="ORF">LCOR_06622.1</name>
</gene>
<name>A0A068S0V6_9FUNG</name>
<dbReference type="VEuPathDB" id="FungiDB:LCOR_06622.1"/>
<comment type="caution">
    <text evidence="1">The sequence shown here is derived from an EMBL/GenBank/DDBJ whole genome shotgun (WGS) entry which is preliminary data.</text>
</comment>
<reference evidence="1" key="1">
    <citation type="submission" date="2013-08" db="EMBL/GenBank/DDBJ databases">
        <title>Gene expansion shapes genome architecture in the human pathogen Lichtheimia corymbifera: an evolutionary genomics analysis in the ancient terrestrial Mucorales (Mucoromycotina).</title>
        <authorList>
            <person name="Schwartze V.U."/>
            <person name="Winter S."/>
            <person name="Shelest E."/>
            <person name="Marcet-Houben M."/>
            <person name="Horn F."/>
            <person name="Wehner S."/>
            <person name="Hoffmann K."/>
            <person name="Riege K."/>
            <person name="Sammeth M."/>
            <person name="Nowrousian M."/>
            <person name="Valiante V."/>
            <person name="Linde J."/>
            <person name="Jacobsen I.D."/>
            <person name="Marz M."/>
            <person name="Brakhage A.A."/>
            <person name="Gabaldon T."/>
            <person name="Bocker S."/>
            <person name="Voigt K."/>
        </authorList>
    </citation>
    <scope>NUCLEOTIDE SEQUENCE [LARGE SCALE GENOMIC DNA]</scope>
    <source>
        <strain evidence="1">FSU 9682</strain>
    </source>
</reference>
<sequence length="153" mass="17271">MHTMVNQWPLLTPFLYRLVCSMLPNYIRLCSLMDPSLWQKATPLLMGKRDSFADDKTIAIVTTASTFSSSTLSTSISIPPSKRVCRTHNGVTPLSSSVVANDDDIDVEDPWSMMMDWDTLGGAPQENDRVERRATRFGGAFWFRKQAYEEDQG</sequence>
<accession>A0A068S0V6</accession>
<dbReference type="Proteomes" id="UP000027586">
    <property type="component" value="Unassembled WGS sequence"/>
</dbReference>
<organism evidence="1 2">
    <name type="scientific">Lichtheimia corymbifera JMRC:FSU:9682</name>
    <dbReference type="NCBI Taxonomy" id="1263082"/>
    <lineage>
        <taxon>Eukaryota</taxon>
        <taxon>Fungi</taxon>
        <taxon>Fungi incertae sedis</taxon>
        <taxon>Mucoromycota</taxon>
        <taxon>Mucoromycotina</taxon>
        <taxon>Mucoromycetes</taxon>
        <taxon>Mucorales</taxon>
        <taxon>Lichtheimiaceae</taxon>
        <taxon>Lichtheimia</taxon>
    </lineage>
</organism>
<dbReference type="AlphaFoldDB" id="A0A068S0V6"/>
<keyword evidence="2" id="KW-1185">Reference proteome</keyword>
<evidence type="ECO:0000313" key="1">
    <source>
        <dbReference type="EMBL" id="CDH55482.1"/>
    </source>
</evidence>
<evidence type="ECO:0000313" key="2">
    <source>
        <dbReference type="Proteomes" id="UP000027586"/>
    </source>
</evidence>
<proteinExistence type="predicted"/>